<evidence type="ECO:0000313" key="1">
    <source>
        <dbReference type="EMBL" id="KAK2559970.1"/>
    </source>
</evidence>
<evidence type="ECO:0000313" key="2">
    <source>
        <dbReference type="Proteomes" id="UP001249851"/>
    </source>
</evidence>
<organism evidence="1 2">
    <name type="scientific">Acropora cervicornis</name>
    <name type="common">Staghorn coral</name>
    <dbReference type="NCBI Taxonomy" id="6130"/>
    <lineage>
        <taxon>Eukaryota</taxon>
        <taxon>Metazoa</taxon>
        <taxon>Cnidaria</taxon>
        <taxon>Anthozoa</taxon>
        <taxon>Hexacorallia</taxon>
        <taxon>Scleractinia</taxon>
        <taxon>Astrocoeniina</taxon>
        <taxon>Acroporidae</taxon>
        <taxon>Acropora</taxon>
    </lineage>
</organism>
<accession>A0AAD9V423</accession>
<comment type="caution">
    <text evidence="1">The sequence shown here is derived from an EMBL/GenBank/DDBJ whole genome shotgun (WGS) entry which is preliminary data.</text>
</comment>
<protein>
    <submittedName>
        <fullName evidence="1">Uncharacterized protein</fullName>
    </submittedName>
</protein>
<reference evidence="1" key="1">
    <citation type="journal article" date="2023" name="G3 (Bethesda)">
        <title>Whole genome assembly and annotation of the endangered Caribbean coral Acropora cervicornis.</title>
        <authorList>
            <person name="Selwyn J.D."/>
            <person name="Vollmer S.V."/>
        </authorList>
    </citation>
    <scope>NUCLEOTIDE SEQUENCE</scope>
    <source>
        <strain evidence="1">K2</strain>
    </source>
</reference>
<reference evidence="1" key="2">
    <citation type="journal article" date="2023" name="Science">
        <title>Genomic signatures of disease resistance in endangered staghorn corals.</title>
        <authorList>
            <person name="Vollmer S.V."/>
            <person name="Selwyn J.D."/>
            <person name="Despard B.A."/>
            <person name="Roesel C.L."/>
        </authorList>
    </citation>
    <scope>NUCLEOTIDE SEQUENCE</scope>
    <source>
        <strain evidence="1">K2</strain>
    </source>
</reference>
<gene>
    <name evidence="1" type="ORF">P5673_017550</name>
</gene>
<dbReference type="AlphaFoldDB" id="A0AAD9V423"/>
<sequence>MPACFVTQQLRGSFIQVSRGCGSKIEYERARFACRQGPEKCPLIGRCDKNGCQAALPYYCGKSQKYMATANMWTNEYLFRFWATFCMKN</sequence>
<dbReference type="EMBL" id="JARQWQ010000038">
    <property type="protein sequence ID" value="KAK2559970.1"/>
    <property type="molecule type" value="Genomic_DNA"/>
</dbReference>
<proteinExistence type="predicted"/>
<name>A0AAD9V423_ACRCE</name>
<dbReference type="Proteomes" id="UP001249851">
    <property type="component" value="Unassembled WGS sequence"/>
</dbReference>
<keyword evidence="2" id="KW-1185">Reference proteome</keyword>